<dbReference type="SMART" id="SM00239">
    <property type="entry name" value="C2"/>
    <property type="match status" value="2"/>
</dbReference>
<comment type="caution">
    <text evidence="3">The sequence shown here is derived from an EMBL/GenBank/DDBJ whole genome shotgun (WGS) entry which is preliminary data.</text>
</comment>
<dbReference type="InterPro" id="IPR000008">
    <property type="entry name" value="C2_dom"/>
</dbReference>
<dbReference type="Pfam" id="PF00168">
    <property type="entry name" value="C2"/>
    <property type="match status" value="2"/>
</dbReference>
<dbReference type="SUPFAM" id="SSF49562">
    <property type="entry name" value="C2 domain (Calcium/lipid-binding domain, CaLB)"/>
    <property type="match status" value="2"/>
</dbReference>
<sequence>LRFMPILDGQAILYSFESTPEVRISVAFGSGSQTIPATELPGVSTWLEKSFTETLVRTMVEPRRKCFSLPAVNLKKSAVGGIISVTVVSANNLVNLNTKGFMADRRVNSHGSSYSNGSGSSSGGGSVGISGNGNGSGGGSGSGINLNTFVEVELGDLTRRTTPCWGSTPIWGENFNMVLHENIGTLKLHLFEQCSGNVKYDRLASCEIKMKYVDDDSTTFWAIGRESSVSAARAEHCGKEVTMVVPFEGTDSAEITVKLVIREWQFAGDSRNIHSRSTASSQQSTLGTWSSLQSPTGRKLKITVLEGRNLTGKDRSGKSDPYIKLQYGKIIRRTKSIPRDLNPIWGQEFEFNETGDGEYLGTKIKCYDEEFLGDESMGSARVNLDGLEVGVVKDVWVPLEKIPTGEVRLKIEVQKPDQATDGRQLRQSPSLFVVIFAIDMHLNRAT</sequence>
<dbReference type="EMBL" id="JAHRHJ020000008">
    <property type="protein sequence ID" value="KAH9305466.1"/>
    <property type="molecule type" value="Genomic_DNA"/>
</dbReference>
<feature type="non-terminal residue" evidence="3">
    <location>
        <position position="1"/>
    </location>
</feature>
<dbReference type="Proteomes" id="UP000824469">
    <property type="component" value="Unassembled WGS sequence"/>
</dbReference>
<name>A0AA38KIK4_TAXCH</name>
<evidence type="ECO:0000313" key="3">
    <source>
        <dbReference type="EMBL" id="KAH9305466.1"/>
    </source>
</evidence>
<accession>A0AA38KIK4</accession>
<gene>
    <name evidence="3" type="ORF">KI387_009870</name>
</gene>
<evidence type="ECO:0000256" key="1">
    <source>
        <dbReference type="SAM" id="MobiDB-lite"/>
    </source>
</evidence>
<feature type="compositionally biased region" description="Gly residues" evidence="1">
    <location>
        <begin position="120"/>
        <end position="134"/>
    </location>
</feature>
<feature type="compositionally biased region" description="Polar residues" evidence="1">
    <location>
        <begin position="275"/>
        <end position="292"/>
    </location>
</feature>
<dbReference type="PANTHER" id="PTHR47264:SF3">
    <property type="entry name" value="SYNAPTOTAGMIN-5 ISOFORM X1"/>
    <property type="match status" value="1"/>
</dbReference>
<dbReference type="Gene3D" id="2.60.40.150">
    <property type="entry name" value="C2 domain"/>
    <property type="match status" value="2"/>
</dbReference>
<dbReference type="PROSITE" id="PS50004">
    <property type="entry name" value="C2"/>
    <property type="match status" value="1"/>
</dbReference>
<dbReference type="AlphaFoldDB" id="A0AA38KIK4"/>
<reference evidence="3 4" key="1">
    <citation type="journal article" date="2021" name="Nat. Plants">
        <title>The Taxus genome provides insights into paclitaxel biosynthesis.</title>
        <authorList>
            <person name="Xiong X."/>
            <person name="Gou J."/>
            <person name="Liao Q."/>
            <person name="Li Y."/>
            <person name="Zhou Q."/>
            <person name="Bi G."/>
            <person name="Li C."/>
            <person name="Du R."/>
            <person name="Wang X."/>
            <person name="Sun T."/>
            <person name="Guo L."/>
            <person name="Liang H."/>
            <person name="Lu P."/>
            <person name="Wu Y."/>
            <person name="Zhang Z."/>
            <person name="Ro D.K."/>
            <person name="Shang Y."/>
            <person name="Huang S."/>
            <person name="Yan J."/>
        </authorList>
    </citation>
    <scope>NUCLEOTIDE SEQUENCE [LARGE SCALE GENOMIC DNA]</scope>
    <source>
        <strain evidence="3">Ta-2019</strain>
    </source>
</reference>
<feature type="domain" description="C2" evidence="2">
    <location>
        <begin position="280"/>
        <end position="397"/>
    </location>
</feature>
<dbReference type="CDD" id="cd00030">
    <property type="entry name" value="C2"/>
    <property type="match status" value="1"/>
</dbReference>
<proteinExistence type="predicted"/>
<keyword evidence="4" id="KW-1185">Reference proteome</keyword>
<dbReference type="InterPro" id="IPR035892">
    <property type="entry name" value="C2_domain_sf"/>
</dbReference>
<protein>
    <recommendedName>
        <fullName evidence="2">C2 domain-containing protein</fullName>
    </recommendedName>
</protein>
<evidence type="ECO:0000313" key="4">
    <source>
        <dbReference type="Proteomes" id="UP000824469"/>
    </source>
</evidence>
<feature type="region of interest" description="Disordered" evidence="1">
    <location>
        <begin position="112"/>
        <end position="134"/>
    </location>
</feature>
<evidence type="ECO:0000259" key="2">
    <source>
        <dbReference type="PROSITE" id="PS50004"/>
    </source>
</evidence>
<dbReference type="PANTHER" id="PTHR47264">
    <property type="entry name" value="OS01G0128800 PROTEIN"/>
    <property type="match status" value="1"/>
</dbReference>
<dbReference type="CDD" id="cd21669">
    <property type="entry name" value="SMP_SF"/>
    <property type="match status" value="1"/>
</dbReference>
<feature type="region of interest" description="Disordered" evidence="1">
    <location>
        <begin position="272"/>
        <end position="292"/>
    </location>
</feature>
<organism evidence="3 4">
    <name type="scientific">Taxus chinensis</name>
    <name type="common">Chinese yew</name>
    <name type="synonym">Taxus wallichiana var. chinensis</name>
    <dbReference type="NCBI Taxonomy" id="29808"/>
    <lineage>
        <taxon>Eukaryota</taxon>
        <taxon>Viridiplantae</taxon>
        <taxon>Streptophyta</taxon>
        <taxon>Embryophyta</taxon>
        <taxon>Tracheophyta</taxon>
        <taxon>Spermatophyta</taxon>
        <taxon>Pinopsida</taxon>
        <taxon>Pinidae</taxon>
        <taxon>Conifers II</taxon>
        <taxon>Cupressales</taxon>
        <taxon>Taxaceae</taxon>
        <taxon>Taxus</taxon>
    </lineage>
</organism>